<evidence type="ECO:0000256" key="5">
    <source>
        <dbReference type="ARBA" id="ARBA00022989"/>
    </source>
</evidence>
<evidence type="ECO:0000256" key="8">
    <source>
        <dbReference type="SAM" id="Phobius"/>
    </source>
</evidence>
<name>A0A2A2I6K1_9GAMM</name>
<dbReference type="AlphaFoldDB" id="A0A2A2I6K1"/>
<dbReference type="RefSeq" id="WP_095609871.1">
    <property type="nucleotide sequence ID" value="NZ_NMPM01000010.1"/>
</dbReference>
<proteinExistence type="inferred from homology"/>
<evidence type="ECO:0000313" key="9">
    <source>
        <dbReference type="EMBL" id="PAV27008.1"/>
    </source>
</evidence>
<dbReference type="EMBL" id="NMPM01000010">
    <property type="protein sequence ID" value="PAV27008.1"/>
    <property type="molecule type" value="Genomic_DNA"/>
</dbReference>
<protein>
    <submittedName>
        <fullName evidence="9">Biopolymer transporter ExbD</fullName>
    </submittedName>
</protein>
<keyword evidence="7" id="KW-0813">Transport</keyword>
<comment type="caution">
    <text evidence="9">The sequence shown here is derived from an EMBL/GenBank/DDBJ whole genome shotgun (WGS) entry which is preliminary data.</text>
</comment>
<evidence type="ECO:0000256" key="6">
    <source>
        <dbReference type="ARBA" id="ARBA00023136"/>
    </source>
</evidence>
<evidence type="ECO:0000313" key="10">
    <source>
        <dbReference type="Proteomes" id="UP000218332"/>
    </source>
</evidence>
<sequence>MRRRHRRLQGNPDLDITAFLNLMIILVPVLLLGMVFTQVRMIELDFPGMPAGEAPEPEAFQLEVVLTPSGMEVADSERGLIRAFPNADGQDFDGVQSLLAQIKQRMPEKRDLILRVAPSVDYQTLVTTMDHVRSRPAVVVASKVEAELFPDVSLADAPEGYEVQLAEQGGQP</sequence>
<evidence type="ECO:0000256" key="1">
    <source>
        <dbReference type="ARBA" id="ARBA00004162"/>
    </source>
</evidence>
<keyword evidence="5 8" id="KW-1133">Transmembrane helix</keyword>
<keyword evidence="10" id="KW-1185">Reference proteome</keyword>
<dbReference type="Proteomes" id="UP000218332">
    <property type="component" value="Unassembled WGS sequence"/>
</dbReference>
<keyword evidence="6 8" id="KW-0472">Membrane</keyword>
<keyword evidence="3" id="KW-1003">Cell membrane</keyword>
<organism evidence="9 10">
    <name type="scientific">Tamilnaduibacter salinus</name>
    <dbReference type="NCBI Taxonomy" id="1484056"/>
    <lineage>
        <taxon>Bacteria</taxon>
        <taxon>Pseudomonadati</taxon>
        <taxon>Pseudomonadota</taxon>
        <taxon>Gammaproteobacteria</taxon>
        <taxon>Pseudomonadales</taxon>
        <taxon>Marinobacteraceae</taxon>
        <taxon>Tamilnaduibacter</taxon>
    </lineage>
</organism>
<reference evidence="9 10" key="1">
    <citation type="submission" date="2017-07" db="EMBL/GenBank/DDBJ databases">
        <title>Tamlnaduibacter salinus (Mi-7) genome sequencing.</title>
        <authorList>
            <person name="Verma A."/>
            <person name="Krishnamurthi S."/>
        </authorList>
    </citation>
    <scope>NUCLEOTIDE SEQUENCE [LARGE SCALE GENOMIC DNA]</scope>
    <source>
        <strain evidence="9 10">Mi-7</strain>
    </source>
</reference>
<keyword evidence="7" id="KW-0653">Protein transport</keyword>
<dbReference type="Pfam" id="PF02472">
    <property type="entry name" value="ExbD"/>
    <property type="match status" value="1"/>
</dbReference>
<evidence type="ECO:0000256" key="3">
    <source>
        <dbReference type="ARBA" id="ARBA00022475"/>
    </source>
</evidence>
<evidence type="ECO:0000256" key="4">
    <source>
        <dbReference type="ARBA" id="ARBA00022692"/>
    </source>
</evidence>
<keyword evidence="4 7" id="KW-0812">Transmembrane</keyword>
<dbReference type="GO" id="GO:0015031">
    <property type="term" value="P:protein transport"/>
    <property type="evidence" value="ECO:0007669"/>
    <property type="project" value="UniProtKB-KW"/>
</dbReference>
<evidence type="ECO:0000256" key="7">
    <source>
        <dbReference type="RuleBase" id="RU003879"/>
    </source>
</evidence>
<gene>
    <name evidence="9" type="ORF">CF392_02400</name>
</gene>
<dbReference type="GO" id="GO:0005886">
    <property type="term" value="C:plasma membrane"/>
    <property type="evidence" value="ECO:0007669"/>
    <property type="project" value="UniProtKB-SubCell"/>
</dbReference>
<evidence type="ECO:0000256" key="2">
    <source>
        <dbReference type="ARBA" id="ARBA00005811"/>
    </source>
</evidence>
<dbReference type="GO" id="GO:0022857">
    <property type="term" value="F:transmembrane transporter activity"/>
    <property type="evidence" value="ECO:0007669"/>
    <property type="project" value="InterPro"/>
</dbReference>
<comment type="similarity">
    <text evidence="2 7">Belongs to the ExbD/TolR family.</text>
</comment>
<accession>A0A2A2I6K1</accession>
<dbReference type="InterPro" id="IPR003400">
    <property type="entry name" value="ExbD"/>
</dbReference>
<feature type="transmembrane region" description="Helical" evidence="8">
    <location>
        <begin position="16"/>
        <end position="36"/>
    </location>
</feature>
<comment type="subcellular location">
    <subcellularLocation>
        <location evidence="1">Cell membrane</location>
        <topology evidence="1">Single-pass membrane protein</topology>
    </subcellularLocation>
    <subcellularLocation>
        <location evidence="7">Cell membrane</location>
        <topology evidence="7">Single-pass type II membrane protein</topology>
    </subcellularLocation>
</comment>